<gene>
    <name evidence="12" type="ORF">IFK94_02005</name>
</gene>
<evidence type="ECO:0000256" key="10">
    <source>
        <dbReference type="ARBA" id="ARBA00032474"/>
    </source>
</evidence>
<comment type="subunit">
    <text evidence="6">Heterotetramer of 2 MoaD subunits and 2 MoaE subunits. Also stable as homodimer. The enzyme changes between these two forms during catalysis.</text>
</comment>
<evidence type="ECO:0000256" key="2">
    <source>
        <dbReference type="ARBA" id="ARBA00005426"/>
    </source>
</evidence>
<name>A0A8J7C197_9BACT</name>
<organism evidence="12 13">
    <name type="scientific">Candidatus Polarisedimenticola svalbardensis</name>
    <dbReference type="NCBI Taxonomy" id="2886004"/>
    <lineage>
        <taxon>Bacteria</taxon>
        <taxon>Pseudomonadati</taxon>
        <taxon>Acidobacteriota</taxon>
        <taxon>Candidatus Polarisedimenticolia</taxon>
        <taxon>Candidatus Polarisedimenticolales</taxon>
        <taxon>Candidatus Polarisedimenticolaceae</taxon>
        <taxon>Candidatus Polarisedimenticola</taxon>
    </lineage>
</organism>
<reference evidence="12 13" key="1">
    <citation type="submission" date="2020-08" db="EMBL/GenBank/DDBJ databases">
        <title>Acidobacteriota in marine sediments use diverse sulfur dissimilation pathways.</title>
        <authorList>
            <person name="Wasmund K."/>
        </authorList>
    </citation>
    <scope>NUCLEOTIDE SEQUENCE [LARGE SCALE GENOMIC DNA]</scope>
    <source>
        <strain evidence="12">MAG AM4</strain>
    </source>
</reference>
<comment type="similarity">
    <text evidence="2">Belongs to the MoaE family.</text>
</comment>
<evidence type="ECO:0000256" key="9">
    <source>
        <dbReference type="ARBA" id="ARBA00030781"/>
    </source>
</evidence>
<sequence length="142" mass="15795">MIRLQAESIRLEDLVQAVQDDAHGAVAIFLGTVRDHNIGRKVLYLEYEAYTDMAVREMEKIRDLALEKYDVGRIAIAHRSGRLEIGEASVAVVAASAHRAAAMEACRFAIDRLKETVPIWKKEFFEGGEAWIEGAGGPMRPV</sequence>
<accession>A0A8J7C197</accession>
<evidence type="ECO:0000256" key="7">
    <source>
        <dbReference type="ARBA" id="ARBA00029745"/>
    </source>
</evidence>
<dbReference type="InterPro" id="IPR003448">
    <property type="entry name" value="Mopterin_biosynth_MoaE"/>
</dbReference>
<comment type="catalytic activity">
    <reaction evidence="11">
        <text>2 [molybdopterin-synthase sulfur-carrier protein]-C-terminal-Gly-aminoethanethioate + cyclic pyranopterin phosphate + H2O = molybdopterin + 2 [molybdopterin-synthase sulfur-carrier protein]-C-terminal Gly-Gly + 2 H(+)</text>
        <dbReference type="Rhea" id="RHEA:26333"/>
        <dbReference type="Rhea" id="RHEA-COMP:12202"/>
        <dbReference type="Rhea" id="RHEA-COMP:19907"/>
        <dbReference type="ChEBI" id="CHEBI:15377"/>
        <dbReference type="ChEBI" id="CHEBI:15378"/>
        <dbReference type="ChEBI" id="CHEBI:58698"/>
        <dbReference type="ChEBI" id="CHEBI:59648"/>
        <dbReference type="ChEBI" id="CHEBI:90778"/>
        <dbReference type="ChEBI" id="CHEBI:232372"/>
        <dbReference type="EC" id="2.8.1.12"/>
    </reaction>
</comment>
<evidence type="ECO:0000256" key="4">
    <source>
        <dbReference type="ARBA" id="ARBA00013858"/>
    </source>
</evidence>
<evidence type="ECO:0000256" key="8">
    <source>
        <dbReference type="ARBA" id="ARBA00030407"/>
    </source>
</evidence>
<dbReference type="CDD" id="cd00756">
    <property type="entry name" value="MoaE"/>
    <property type="match status" value="1"/>
</dbReference>
<evidence type="ECO:0000256" key="5">
    <source>
        <dbReference type="ARBA" id="ARBA00023150"/>
    </source>
</evidence>
<keyword evidence="5" id="KW-0501">Molybdenum cofactor biosynthesis</keyword>
<evidence type="ECO:0000256" key="3">
    <source>
        <dbReference type="ARBA" id="ARBA00011950"/>
    </source>
</evidence>
<dbReference type="Gene3D" id="3.90.1170.40">
    <property type="entry name" value="Molybdopterin biosynthesis MoaE subunit"/>
    <property type="match status" value="1"/>
</dbReference>
<comment type="caution">
    <text evidence="12">The sequence shown here is derived from an EMBL/GenBank/DDBJ whole genome shotgun (WGS) entry which is preliminary data.</text>
</comment>
<dbReference type="AlphaFoldDB" id="A0A8J7C197"/>
<dbReference type="GO" id="GO:0030366">
    <property type="term" value="F:molybdopterin synthase activity"/>
    <property type="evidence" value="ECO:0007669"/>
    <property type="project" value="UniProtKB-EC"/>
</dbReference>
<proteinExistence type="inferred from homology"/>
<dbReference type="EMBL" id="JACXWD010000003">
    <property type="protein sequence ID" value="MBD3866870.1"/>
    <property type="molecule type" value="Genomic_DNA"/>
</dbReference>
<evidence type="ECO:0000313" key="13">
    <source>
        <dbReference type="Proteomes" id="UP000648239"/>
    </source>
</evidence>
<comment type="pathway">
    <text evidence="1">Cofactor biosynthesis; molybdopterin biosynthesis.</text>
</comment>
<dbReference type="Pfam" id="PF02391">
    <property type="entry name" value="MoaE"/>
    <property type="match status" value="1"/>
</dbReference>
<evidence type="ECO:0000313" key="12">
    <source>
        <dbReference type="EMBL" id="MBD3866870.1"/>
    </source>
</evidence>
<dbReference type="GO" id="GO:0006777">
    <property type="term" value="P:Mo-molybdopterin cofactor biosynthetic process"/>
    <property type="evidence" value="ECO:0007669"/>
    <property type="project" value="UniProtKB-KW"/>
</dbReference>
<dbReference type="EC" id="2.8.1.12" evidence="3"/>
<evidence type="ECO:0000256" key="11">
    <source>
        <dbReference type="ARBA" id="ARBA00049878"/>
    </source>
</evidence>
<dbReference type="InterPro" id="IPR036563">
    <property type="entry name" value="MoaE_sf"/>
</dbReference>
<dbReference type="Proteomes" id="UP000648239">
    <property type="component" value="Unassembled WGS sequence"/>
</dbReference>
<dbReference type="PANTHER" id="PTHR23404">
    <property type="entry name" value="MOLYBDOPTERIN SYNTHASE RELATED"/>
    <property type="match status" value="1"/>
</dbReference>
<evidence type="ECO:0000256" key="1">
    <source>
        <dbReference type="ARBA" id="ARBA00005046"/>
    </source>
</evidence>
<evidence type="ECO:0000256" key="6">
    <source>
        <dbReference type="ARBA" id="ARBA00026066"/>
    </source>
</evidence>
<dbReference type="SUPFAM" id="SSF54690">
    <property type="entry name" value="Molybdopterin synthase subunit MoaE"/>
    <property type="match status" value="1"/>
</dbReference>
<protein>
    <recommendedName>
        <fullName evidence="4">Molybdopterin synthase catalytic subunit</fullName>
        <ecNumber evidence="3">2.8.1.12</ecNumber>
    </recommendedName>
    <alternativeName>
        <fullName evidence="9">MPT synthase subunit 2</fullName>
    </alternativeName>
    <alternativeName>
        <fullName evidence="7">Molybdenum cofactor biosynthesis protein E</fullName>
    </alternativeName>
    <alternativeName>
        <fullName evidence="8">Molybdopterin-converting factor large subunit</fullName>
    </alternativeName>
    <alternativeName>
        <fullName evidence="10">Molybdopterin-converting factor subunit 2</fullName>
    </alternativeName>
</protein>